<proteinExistence type="predicted"/>
<accession>A0A0A9ALD6</accession>
<protein>
    <submittedName>
        <fullName evidence="2">Uncharacterized protein</fullName>
    </submittedName>
</protein>
<reference evidence="2" key="2">
    <citation type="journal article" date="2015" name="Data Brief">
        <title>Shoot transcriptome of the giant reed, Arundo donax.</title>
        <authorList>
            <person name="Barrero R.A."/>
            <person name="Guerrero F.D."/>
            <person name="Moolhuijzen P."/>
            <person name="Goolsby J.A."/>
            <person name="Tidwell J."/>
            <person name="Bellgard S.E."/>
            <person name="Bellgard M.I."/>
        </authorList>
    </citation>
    <scope>NUCLEOTIDE SEQUENCE</scope>
    <source>
        <tissue evidence="2">Shoot tissue taken approximately 20 cm above the soil surface</tissue>
    </source>
</reference>
<name>A0A0A9ALD6_ARUDO</name>
<evidence type="ECO:0000256" key="1">
    <source>
        <dbReference type="SAM" id="MobiDB-lite"/>
    </source>
</evidence>
<sequence>MNPGHKLLPSNGNFQQQTPHFWLI</sequence>
<dbReference type="AlphaFoldDB" id="A0A0A9ALD6"/>
<feature type="region of interest" description="Disordered" evidence="1">
    <location>
        <begin position="1"/>
        <end position="24"/>
    </location>
</feature>
<evidence type="ECO:0000313" key="2">
    <source>
        <dbReference type="EMBL" id="JAD50648.1"/>
    </source>
</evidence>
<organism evidence="2">
    <name type="scientific">Arundo donax</name>
    <name type="common">Giant reed</name>
    <name type="synonym">Donax arundinaceus</name>
    <dbReference type="NCBI Taxonomy" id="35708"/>
    <lineage>
        <taxon>Eukaryota</taxon>
        <taxon>Viridiplantae</taxon>
        <taxon>Streptophyta</taxon>
        <taxon>Embryophyta</taxon>
        <taxon>Tracheophyta</taxon>
        <taxon>Spermatophyta</taxon>
        <taxon>Magnoliopsida</taxon>
        <taxon>Liliopsida</taxon>
        <taxon>Poales</taxon>
        <taxon>Poaceae</taxon>
        <taxon>PACMAD clade</taxon>
        <taxon>Arundinoideae</taxon>
        <taxon>Arundineae</taxon>
        <taxon>Arundo</taxon>
    </lineage>
</organism>
<feature type="compositionally biased region" description="Polar residues" evidence="1">
    <location>
        <begin position="10"/>
        <end position="24"/>
    </location>
</feature>
<dbReference type="EMBL" id="GBRH01247247">
    <property type="protein sequence ID" value="JAD50648.1"/>
    <property type="molecule type" value="Transcribed_RNA"/>
</dbReference>
<reference evidence="2" key="1">
    <citation type="submission" date="2014-09" db="EMBL/GenBank/DDBJ databases">
        <authorList>
            <person name="Magalhaes I.L.F."/>
            <person name="Oliveira U."/>
            <person name="Santos F.R."/>
            <person name="Vidigal T.H.D.A."/>
            <person name="Brescovit A.D."/>
            <person name="Santos A.J."/>
        </authorList>
    </citation>
    <scope>NUCLEOTIDE SEQUENCE</scope>
    <source>
        <tissue evidence="2">Shoot tissue taken approximately 20 cm above the soil surface</tissue>
    </source>
</reference>